<feature type="compositionally biased region" description="Basic and acidic residues" evidence="1">
    <location>
        <begin position="375"/>
        <end position="389"/>
    </location>
</feature>
<proteinExistence type="predicted"/>
<feature type="region of interest" description="Disordered" evidence="1">
    <location>
        <begin position="142"/>
        <end position="478"/>
    </location>
</feature>
<evidence type="ECO:0000313" key="3">
    <source>
        <dbReference type="EMBL" id="EFA10124.1"/>
    </source>
</evidence>
<evidence type="ECO:0000259" key="2">
    <source>
        <dbReference type="Pfam" id="PF05205"/>
    </source>
</evidence>
<feature type="domain" description="BOD1/SHG1" evidence="2">
    <location>
        <begin position="18"/>
        <end position="114"/>
    </location>
</feature>
<feature type="compositionally biased region" description="Basic and acidic residues" evidence="1">
    <location>
        <begin position="346"/>
        <end position="366"/>
    </location>
</feature>
<sequence>MEVVANNYLPGDQRLVDKIVYELKAQGIFDQFRKECFADVDTKPAYQNLRQRVEGSVTGFLKEQSWRPDMNKNQVREMLRKRITESGYLETGVERIVDQVVNPKINTVFLPQVEEVVYSYLGIKKPSKSEKSEQCDDLLPTDLEAVSPESEPVDKKDDKSTDTFQDLDETKTEEDESPPFEPLEEQTTYVPQEENSVDSHMSGFSGLASHESNQSNENKITPMEQDSQMSRNSSDSRLSIITSDDNSKMDICEDSQSKSIKSTDSNHKHDDKKHKSSERHKSRSESKSDKDRKSSKDSRSRHSSSSKDKDKSRDRRDSKSSSKPKENDKDKSKDKDRNRSSSKHTSSKDKDKNAKKDSRSDKDKPRSSSSHKSRDKSSDSKSKEKSSSDRHKHSSSHSDRHKKDKDKKKDSKLKDDHYSSKDKRNDRRSTDRDSNDGQSSRPPTNPSDNSNSQSQKSQDSNSGGGDSGNSDHTESTTKAPVVITGAVENSEVMISPPETQRVKVLKPKCASNIQEALKLMKIRKQLAKLEKQNQLSLASVDVTSPIVLSSSINLDDLNQNCLKKEHENKIEDVVPHLQNTVISQDSWDTMEAKLREAVCQEMDESGDEDEKCRFFESVDIKKIEFLQFVELFISKFEKYQRLRKRNGGKRKIEDNDLKNNNKQLKKQKVGKSKTTNKNNNHAVANEKFPLPLSPAESDKSTGKKEEISTPKAKRNNVNKVNNQRYSSDDLYKPRPTFISTRRRGAKNLEN</sequence>
<feature type="compositionally biased region" description="Basic and acidic residues" evidence="1">
    <location>
        <begin position="696"/>
        <end position="708"/>
    </location>
</feature>
<evidence type="ECO:0000256" key="1">
    <source>
        <dbReference type="SAM" id="MobiDB-lite"/>
    </source>
</evidence>
<dbReference type="Pfam" id="PF05205">
    <property type="entry name" value="COMPASS-Shg1"/>
    <property type="match status" value="1"/>
</dbReference>
<evidence type="ECO:0000313" key="4">
    <source>
        <dbReference type="Proteomes" id="UP000007266"/>
    </source>
</evidence>
<feature type="compositionally biased region" description="Polar residues" evidence="1">
    <location>
        <begin position="185"/>
        <end position="194"/>
    </location>
</feature>
<dbReference type="InParanoid" id="D6X0P1"/>
<dbReference type="AlphaFoldDB" id="D6X0P1"/>
<protein>
    <recommendedName>
        <fullName evidence="2">BOD1/SHG1 domain-containing protein</fullName>
    </recommendedName>
</protein>
<dbReference type="InterPro" id="IPR055264">
    <property type="entry name" value="BOD1/SHG1_dom"/>
</dbReference>
<keyword evidence="4" id="KW-1185">Reference proteome</keyword>
<name>D6X0P1_TRICA</name>
<feature type="compositionally biased region" description="Basic residues" evidence="1">
    <location>
        <begin position="740"/>
        <end position="750"/>
    </location>
</feature>
<gene>
    <name evidence="3" type="primary">AUGUSTUS-3.0.2_12304</name>
    <name evidence="3" type="ORF">TcasGA2_TC012304</name>
</gene>
<dbReference type="PANTHER" id="PTHR31532:SF10">
    <property type="entry name" value="BIORIENTATION OF CHROMOSOMES IN CELL DIVISION PROTEIN 1-LIKE 1"/>
    <property type="match status" value="1"/>
</dbReference>
<accession>D6X0P1</accession>
<feature type="compositionally biased region" description="Basic residues" evidence="1">
    <location>
        <begin position="270"/>
        <end position="282"/>
    </location>
</feature>
<dbReference type="HOGENOM" id="CLU_371032_0_0_1"/>
<feature type="compositionally biased region" description="Acidic residues" evidence="1">
    <location>
        <begin position="165"/>
        <end position="184"/>
    </location>
</feature>
<organism evidence="3 4">
    <name type="scientific">Tribolium castaneum</name>
    <name type="common">Red flour beetle</name>
    <dbReference type="NCBI Taxonomy" id="7070"/>
    <lineage>
        <taxon>Eukaryota</taxon>
        <taxon>Metazoa</taxon>
        <taxon>Ecdysozoa</taxon>
        <taxon>Arthropoda</taxon>
        <taxon>Hexapoda</taxon>
        <taxon>Insecta</taxon>
        <taxon>Pterygota</taxon>
        <taxon>Neoptera</taxon>
        <taxon>Endopterygota</taxon>
        <taxon>Coleoptera</taxon>
        <taxon>Polyphaga</taxon>
        <taxon>Cucujiformia</taxon>
        <taxon>Tenebrionidae</taxon>
        <taxon>Tenebrionidae incertae sedis</taxon>
        <taxon>Tribolium</taxon>
    </lineage>
</organism>
<feature type="compositionally biased region" description="Basic and acidic residues" evidence="1">
    <location>
        <begin position="650"/>
        <end position="659"/>
    </location>
</feature>
<feature type="compositionally biased region" description="Low complexity" evidence="1">
    <location>
        <begin position="447"/>
        <end position="461"/>
    </location>
</feature>
<reference evidence="3 4" key="2">
    <citation type="journal article" date="2010" name="Nucleic Acids Res.">
        <title>BeetleBase in 2010: revisions to provide comprehensive genomic information for Tribolium castaneum.</title>
        <authorList>
            <person name="Kim H.S."/>
            <person name="Murphy T."/>
            <person name="Xia J."/>
            <person name="Caragea D."/>
            <person name="Park Y."/>
            <person name="Beeman R.W."/>
            <person name="Lorenzen M.D."/>
            <person name="Butcher S."/>
            <person name="Manak J.R."/>
            <person name="Brown S.J."/>
        </authorList>
    </citation>
    <scope>GENOME REANNOTATION</scope>
    <source>
        <strain evidence="3 4">Georgia GA2</strain>
    </source>
</reference>
<dbReference type="OMA" id="NNENEAM"/>
<dbReference type="PANTHER" id="PTHR31532">
    <property type="entry name" value="BIORIENTATION OF CHROMOSOMES IN CELL DIVISION 1 FAMILY MEMBER"/>
    <property type="match status" value="1"/>
</dbReference>
<feature type="compositionally biased region" description="Basic and acidic residues" evidence="1">
    <location>
        <begin position="407"/>
        <end position="435"/>
    </location>
</feature>
<dbReference type="PhylomeDB" id="D6X0P1"/>
<feature type="compositionally biased region" description="Polar residues" evidence="1">
    <location>
        <begin position="210"/>
        <end position="244"/>
    </location>
</feature>
<feature type="region of interest" description="Disordered" evidence="1">
    <location>
        <begin position="650"/>
        <end position="750"/>
    </location>
</feature>
<dbReference type="EMBL" id="KQ971371">
    <property type="protein sequence ID" value="EFA10124.1"/>
    <property type="molecule type" value="Genomic_DNA"/>
</dbReference>
<feature type="compositionally biased region" description="Basic and acidic residues" evidence="1">
    <location>
        <begin position="283"/>
        <end position="339"/>
    </location>
</feature>
<dbReference type="Proteomes" id="UP000007266">
    <property type="component" value="Linkage group 9"/>
</dbReference>
<feature type="compositionally biased region" description="Basic residues" evidence="1">
    <location>
        <begin position="390"/>
        <end position="406"/>
    </location>
</feature>
<dbReference type="KEGG" id="tca:662205"/>
<reference evidence="3 4" key="1">
    <citation type="journal article" date="2008" name="Nature">
        <title>The genome of the model beetle and pest Tribolium castaneum.</title>
        <authorList>
            <consortium name="Tribolium Genome Sequencing Consortium"/>
            <person name="Richards S."/>
            <person name="Gibbs R.A."/>
            <person name="Weinstock G.M."/>
            <person name="Brown S.J."/>
            <person name="Denell R."/>
            <person name="Beeman R.W."/>
            <person name="Gibbs R."/>
            <person name="Beeman R.W."/>
            <person name="Brown S.J."/>
            <person name="Bucher G."/>
            <person name="Friedrich M."/>
            <person name="Grimmelikhuijzen C.J."/>
            <person name="Klingler M."/>
            <person name="Lorenzen M."/>
            <person name="Richards S."/>
            <person name="Roth S."/>
            <person name="Schroder R."/>
            <person name="Tautz D."/>
            <person name="Zdobnov E.M."/>
            <person name="Muzny D."/>
            <person name="Gibbs R.A."/>
            <person name="Weinstock G.M."/>
            <person name="Attaway T."/>
            <person name="Bell S."/>
            <person name="Buhay C.J."/>
            <person name="Chandrabose M.N."/>
            <person name="Chavez D."/>
            <person name="Clerk-Blankenburg K.P."/>
            <person name="Cree A."/>
            <person name="Dao M."/>
            <person name="Davis C."/>
            <person name="Chacko J."/>
            <person name="Dinh H."/>
            <person name="Dugan-Rocha S."/>
            <person name="Fowler G."/>
            <person name="Garner T.T."/>
            <person name="Garnes J."/>
            <person name="Gnirke A."/>
            <person name="Hawes A."/>
            <person name="Hernandez J."/>
            <person name="Hines S."/>
            <person name="Holder M."/>
            <person name="Hume J."/>
            <person name="Jhangiani S.N."/>
            <person name="Joshi V."/>
            <person name="Khan Z.M."/>
            <person name="Jackson L."/>
            <person name="Kovar C."/>
            <person name="Kowis A."/>
            <person name="Lee S."/>
            <person name="Lewis L.R."/>
            <person name="Margolis J."/>
            <person name="Morgan M."/>
            <person name="Nazareth L.V."/>
            <person name="Nguyen N."/>
            <person name="Okwuonu G."/>
            <person name="Parker D."/>
            <person name="Richards S."/>
            <person name="Ruiz S.J."/>
            <person name="Santibanez J."/>
            <person name="Savard J."/>
            <person name="Scherer S.E."/>
            <person name="Schneider B."/>
            <person name="Sodergren E."/>
            <person name="Tautz D."/>
            <person name="Vattahil S."/>
            <person name="Villasana D."/>
            <person name="White C.S."/>
            <person name="Wright R."/>
            <person name="Park Y."/>
            <person name="Beeman R.W."/>
            <person name="Lord J."/>
            <person name="Oppert B."/>
            <person name="Lorenzen M."/>
            <person name="Brown S."/>
            <person name="Wang L."/>
            <person name="Savard J."/>
            <person name="Tautz D."/>
            <person name="Richards S."/>
            <person name="Weinstock G."/>
            <person name="Gibbs R.A."/>
            <person name="Liu Y."/>
            <person name="Worley K."/>
            <person name="Weinstock G."/>
            <person name="Elsik C.G."/>
            <person name="Reese J.T."/>
            <person name="Elhaik E."/>
            <person name="Landan G."/>
            <person name="Graur D."/>
            <person name="Arensburger P."/>
            <person name="Atkinson P."/>
            <person name="Beeman R.W."/>
            <person name="Beidler J."/>
            <person name="Brown S.J."/>
            <person name="Demuth J.P."/>
            <person name="Drury D.W."/>
            <person name="Du Y.Z."/>
            <person name="Fujiwara H."/>
            <person name="Lorenzen M."/>
            <person name="Maselli V."/>
            <person name="Osanai M."/>
            <person name="Park Y."/>
            <person name="Robertson H.M."/>
            <person name="Tu Z."/>
            <person name="Wang J.J."/>
            <person name="Wang S."/>
            <person name="Richards S."/>
            <person name="Song H."/>
            <person name="Zhang L."/>
            <person name="Sodergren E."/>
            <person name="Werner D."/>
            <person name="Stanke M."/>
            <person name="Morgenstern B."/>
            <person name="Solovyev V."/>
            <person name="Kosarev P."/>
            <person name="Brown G."/>
            <person name="Chen H.C."/>
            <person name="Ermolaeva O."/>
            <person name="Hlavina W."/>
            <person name="Kapustin Y."/>
            <person name="Kiryutin B."/>
            <person name="Kitts P."/>
            <person name="Maglott D."/>
            <person name="Pruitt K."/>
            <person name="Sapojnikov V."/>
            <person name="Souvorov A."/>
            <person name="Mackey A.J."/>
            <person name="Waterhouse R.M."/>
            <person name="Wyder S."/>
            <person name="Zdobnov E.M."/>
            <person name="Zdobnov E.M."/>
            <person name="Wyder S."/>
            <person name="Kriventseva E.V."/>
            <person name="Kadowaki T."/>
            <person name="Bork P."/>
            <person name="Aranda M."/>
            <person name="Bao R."/>
            <person name="Beermann A."/>
            <person name="Berns N."/>
            <person name="Bolognesi R."/>
            <person name="Bonneton F."/>
            <person name="Bopp D."/>
            <person name="Brown S.J."/>
            <person name="Bucher G."/>
            <person name="Butts T."/>
            <person name="Chaumot A."/>
            <person name="Denell R.E."/>
            <person name="Ferrier D.E."/>
            <person name="Friedrich M."/>
            <person name="Gordon C.M."/>
            <person name="Jindra M."/>
            <person name="Klingler M."/>
            <person name="Lan Q."/>
            <person name="Lattorff H.M."/>
            <person name="Laudet V."/>
            <person name="von Levetsow C."/>
            <person name="Liu Z."/>
            <person name="Lutz R."/>
            <person name="Lynch J.A."/>
            <person name="da Fonseca R.N."/>
            <person name="Posnien N."/>
            <person name="Reuter R."/>
            <person name="Roth S."/>
            <person name="Savard J."/>
            <person name="Schinko J.B."/>
            <person name="Schmitt C."/>
            <person name="Schoppmeier M."/>
            <person name="Schroder R."/>
            <person name="Shippy T.D."/>
            <person name="Simonnet F."/>
            <person name="Marques-Souza H."/>
            <person name="Tautz D."/>
            <person name="Tomoyasu Y."/>
            <person name="Trauner J."/>
            <person name="Van der Zee M."/>
            <person name="Vervoort M."/>
            <person name="Wittkopp N."/>
            <person name="Wimmer E.A."/>
            <person name="Yang X."/>
            <person name="Jones A.K."/>
            <person name="Sattelle D.B."/>
            <person name="Ebert P.R."/>
            <person name="Nelson D."/>
            <person name="Scott J.G."/>
            <person name="Beeman R.W."/>
            <person name="Muthukrishnan S."/>
            <person name="Kramer K.J."/>
            <person name="Arakane Y."/>
            <person name="Beeman R.W."/>
            <person name="Zhu Q."/>
            <person name="Hogenkamp D."/>
            <person name="Dixit R."/>
            <person name="Oppert B."/>
            <person name="Jiang H."/>
            <person name="Zou Z."/>
            <person name="Marshall J."/>
            <person name="Elpidina E."/>
            <person name="Vinokurov K."/>
            <person name="Oppert C."/>
            <person name="Zou Z."/>
            <person name="Evans J."/>
            <person name="Lu Z."/>
            <person name="Zhao P."/>
            <person name="Sumathipala N."/>
            <person name="Altincicek B."/>
            <person name="Vilcinskas A."/>
            <person name="Williams M."/>
            <person name="Hultmark D."/>
            <person name="Hetru C."/>
            <person name="Jiang H."/>
            <person name="Grimmelikhuijzen C.J."/>
            <person name="Hauser F."/>
            <person name="Cazzamali G."/>
            <person name="Williamson M."/>
            <person name="Park Y."/>
            <person name="Li B."/>
            <person name="Tanaka Y."/>
            <person name="Predel R."/>
            <person name="Neupert S."/>
            <person name="Schachtner J."/>
            <person name="Verleyen P."/>
            <person name="Raible F."/>
            <person name="Bork P."/>
            <person name="Friedrich M."/>
            <person name="Walden K.K."/>
            <person name="Robertson H.M."/>
            <person name="Angeli S."/>
            <person name="Foret S."/>
            <person name="Bucher G."/>
            <person name="Schuetz S."/>
            <person name="Maleszka R."/>
            <person name="Wimmer E.A."/>
            <person name="Beeman R.W."/>
            <person name="Lorenzen M."/>
            <person name="Tomoyasu Y."/>
            <person name="Miller S.C."/>
            <person name="Grossmann D."/>
            <person name="Bucher G."/>
        </authorList>
    </citation>
    <scope>NUCLEOTIDE SEQUENCE [LARGE SCALE GENOMIC DNA]</scope>
    <source>
        <strain evidence="3 4">Georgia GA2</strain>
    </source>
</reference>
<dbReference type="eggNOG" id="ENOG502QTHP">
    <property type="taxonomic scope" value="Eukaryota"/>
</dbReference>
<dbReference type="OrthoDB" id="7605699at2759"/>
<feature type="compositionally biased region" description="Basic and acidic residues" evidence="1">
    <location>
        <begin position="152"/>
        <end position="161"/>
    </location>
</feature>